<dbReference type="PANTHER" id="PTHR14152:SF5">
    <property type="entry name" value="U4_U6.U5 TRI-SNRNP-ASSOCIATED PROTEIN 1"/>
    <property type="match status" value="1"/>
</dbReference>
<gene>
    <name evidence="5" type="ORF">BDY21DRAFT_165774</name>
</gene>
<comment type="similarity">
    <text evidence="2">Belongs to the SNU66/SART1 family.</text>
</comment>
<sequence length="672" mass="75938">MADPSIEEMNRVRVALGMKPLPMPNQPSSGGEGPVFRESKKDGASSGSDEEPGSTLDSRHAAASNNWQKLQEEQQAKARREERKVALQKAREKAQREAKLEGKGLGDADEDVDTKTWLKQQKKRQKAIEKARKLEEELAEREKLAEYTEADLAGVRVGHEIGQFEEGEEQILTLKDATVDEEEDDELENVNLRDKEKLGEKLELKKKKPVYNPNELAENGESSILAQYDEEIHGKKKNRFTLDGKGSTKEVAMRDVQAGSDKPKTLKISLDLLKDDAPLSDYVEPSEIKMKKPKKPKKSKSSKKRVLDDDDIFAPAEEAPVDPNAMEVDTNGKSSESKKRSLEDSSFVDDEDLQASLAMQRRAALKQRKKAKFEDFARQLRDEGSATPGVIDTTEAQDDEPGLVIDETSEFVANLQKPGEEEERKRKPSRGRSRTTSAPPKASSPDSDGDVDMDRSYNDTDEATAKESADRGRSTSHDITHTGLEEEASLNDGIGATLKMLRERGLVQRSAGDLTDELRHRERFLTEKRKRQEEAERRARLQRERDRQSGKLDRMSAREREDYARHNNTVRDQIEARQMAEIFNKEYKPNIDLKYVDEYGRHMAPKEAFKNLSHQFHGKGSGKQKTEKKLKNIEDEKKREAMSSLDSSQHTGMNSALNSTARKNRQAGVRLQ</sequence>
<feature type="region of interest" description="Disordered" evidence="4">
    <location>
        <begin position="279"/>
        <end position="492"/>
    </location>
</feature>
<feature type="compositionally biased region" description="Polar residues" evidence="4">
    <location>
        <begin position="644"/>
        <end position="661"/>
    </location>
</feature>
<keyword evidence="3" id="KW-0539">Nucleus</keyword>
<dbReference type="GO" id="GO:0046540">
    <property type="term" value="C:U4/U6 x U5 tri-snRNP complex"/>
    <property type="evidence" value="ECO:0007669"/>
    <property type="project" value="TreeGrafter"/>
</dbReference>
<accession>A0A6A6P997</accession>
<evidence type="ECO:0000256" key="1">
    <source>
        <dbReference type="ARBA" id="ARBA00004123"/>
    </source>
</evidence>
<dbReference type="InterPro" id="IPR005011">
    <property type="entry name" value="SNU66/SART1"/>
</dbReference>
<organism evidence="5 6">
    <name type="scientific">Lineolata rhizophorae</name>
    <dbReference type="NCBI Taxonomy" id="578093"/>
    <lineage>
        <taxon>Eukaryota</taxon>
        <taxon>Fungi</taxon>
        <taxon>Dikarya</taxon>
        <taxon>Ascomycota</taxon>
        <taxon>Pezizomycotina</taxon>
        <taxon>Dothideomycetes</taxon>
        <taxon>Dothideomycetes incertae sedis</taxon>
        <taxon>Lineolatales</taxon>
        <taxon>Lineolataceae</taxon>
        <taxon>Lineolata</taxon>
    </lineage>
</organism>
<dbReference type="EMBL" id="MU001673">
    <property type="protein sequence ID" value="KAF2460459.1"/>
    <property type="molecule type" value="Genomic_DNA"/>
</dbReference>
<name>A0A6A6P997_9PEZI</name>
<dbReference type="GO" id="GO:0045292">
    <property type="term" value="P:mRNA cis splicing, via spliceosome"/>
    <property type="evidence" value="ECO:0007669"/>
    <property type="project" value="TreeGrafter"/>
</dbReference>
<feature type="compositionally biased region" description="Basic residues" evidence="4">
    <location>
        <begin position="291"/>
        <end position="304"/>
    </location>
</feature>
<feature type="compositionally biased region" description="Basic and acidic residues" evidence="4">
    <location>
        <begin position="516"/>
        <end position="565"/>
    </location>
</feature>
<feature type="region of interest" description="Disordered" evidence="4">
    <location>
        <begin position="507"/>
        <end position="569"/>
    </location>
</feature>
<evidence type="ECO:0000313" key="6">
    <source>
        <dbReference type="Proteomes" id="UP000799766"/>
    </source>
</evidence>
<feature type="region of interest" description="Disordered" evidence="4">
    <location>
        <begin position="614"/>
        <end position="672"/>
    </location>
</feature>
<feature type="region of interest" description="Disordered" evidence="4">
    <location>
        <begin position="1"/>
        <end position="111"/>
    </location>
</feature>
<dbReference type="GO" id="GO:0000481">
    <property type="term" value="P:maturation of 5S rRNA"/>
    <property type="evidence" value="ECO:0007669"/>
    <property type="project" value="TreeGrafter"/>
</dbReference>
<evidence type="ECO:0000256" key="3">
    <source>
        <dbReference type="ARBA" id="ARBA00023242"/>
    </source>
</evidence>
<reference evidence="5" key="1">
    <citation type="journal article" date="2020" name="Stud. Mycol.">
        <title>101 Dothideomycetes genomes: a test case for predicting lifestyles and emergence of pathogens.</title>
        <authorList>
            <person name="Haridas S."/>
            <person name="Albert R."/>
            <person name="Binder M."/>
            <person name="Bloem J."/>
            <person name="Labutti K."/>
            <person name="Salamov A."/>
            <person name="Andreopoulos B."/>
            <person name="Baker S."/>
            <person name="Barry K."/>
            <person name="Bills G."/>
            <person name="Bluhm B."/>
            <person name="Cannon C."/>
            <person name="Castanera R."/>
            <person name="Culley D."/>
            <person name="Daum C."/>
            <person name="Ezra D."/>
            <person name="Gonzalez J."/>
            <person name="Henrissat B."/>
            <person name="Kuo A."/>
            <person name="Liang C."/>
            <person name="Lipzen A."/>
            <person name="Lutzoni F."/>
            <person name="Magnuson J."/>
            <person name="Mondo S."/>
            <person name="Nolan M."/>
            <person name="Ohm R."/>
            <person name="Pangilinan J."/>
            <person name="Park H.-J."/>
            <person name="Ramirez L."/>
            <person name="Alfaro M."/>
            <person name="Sun H."/>
            <person name="Tritt A."/>
            <person name="Yoshinaga Y."/>
            <person name="Zwiers L.-H."/>
            <person name="Turgeon B."/>
            <person name="Goodwin S."/>
            <person name="Spatafora J."/>
            <person name="Crous P."/>
            <person name="Grigoriev I."/>
        </authorList>
    </citation>
    <scope>NUCLEOTIDE SEQUENCE</scope>
    <source>
        <strain evidence="5">ATCC 16933</strain>
    </source>
</reference>
<dbReference type="AlphaFoldDB" id="A0A6A6P997"/>
<evidence type="ECO:0000256" key="4">
    <source>
        <dbReference type="SAM" id="MobiDB-lite"/>
    </source>
</evidence>
<proteinExistence type="inferred from homology"/>
<dbReference type="Proteomes" id="UP000799766">
    <property type="component" value="Unassembled WGS sequence"/>
</dbReference>
<feature type="compositionally biased region" description="Basic and acidic residues" evidence="4">
    <location>
        <begin position="70"/>
        <end position="106"/>
    </location>
</feature>
<feature type="compositionally biased region" description="Basic and acidic residues" evidence="4">
    <location>
        <begin position="372"/>
        <end position="384"/>
    </location>
</feature>
<dbReference type="PANTHER" id="PTHR14152">
    <property type="entry name" value="SQUAMOUS CELL CARCINOMA ANTIGEN RECOGNISED BY CYTOTOXIC T LYMPHOCYTES"/>
    <property type="match status" value="1"/>
</dbReference>
<feature type="compositionally biased region" description="Basic and acidic residues" evidence="4">
    <location>
        <begin position="240"/>
        <end position="253"/>
    </location>
</feature>
<protein>
    <submittedName>
        <fullName evidence="5">SART-1 protein</fullName>
    </submittedName>
</protein>
<dbReference type="Pfam" id="PF03343">
    <property type="entry name" value="SART-1"/>
    <property type="match status" value="1"/>
</dbReference>
<feature type="compositionally biased region" description="Basic and acidic residues" evidence="4">
    <location>
        <begin position="624"/>
        <end position="641"/>
    </location>
</feature>
<comment type="subcellular location">
    <subcellularLocation>
        <location evidence="1">Nucleus</location>
    </subcellularLocation>
</comment>
<feature type="compositionally biased region" description="Low complexity" evidence="4">
    <location>
        <begin position="434"/>
        <end position="446"/>
    </location>
</feature>
<feature type="region of interest" description="Disordered" evidence="4">
    <location>
        <begin position="235"/>
        <end position="265"/>
    </location>
</feature>
<keyword evidence="6" id="KW-1185">Reference proteome</keyword>
<feature type="compositionally biased region" description="Basic and acidic residues" evidence="4">
    <location>
        <begin position="452"/>
        <end position="484"/>
    </location>
</feature>
<evidence type="ECO:0000256" key="2">
    <source>
        <dbReference type="ARBA" id="ARBA00006076"/>
    </source>
</evidence>
<dbReference type="OrthoDB" id="5583at2759"/>
<evidence type="ECO:0000313" key="5">
    <source>
        <dbReference type="EMBL" id="KAF2460459.1"/>
    </source>
</evidence>